<dbReference type="EMBL" id="CACVKT020005600">
    <property type="protein sequence ID" value="CAC5396010.1"/>
    <property type="molecule type" value="Genomic_DNA"/>
</dbReference>
<dbReference type="AlphaFoldDB" id="A0A6J8CMG1"/>
<dbReference type="Proteomes" id="UP000507470">
    <property type="component" value="Unassembled WGS sequence"/>
</dbReference>
<feature type="transmembrane region" description="Helical" evidence="2">
    <location>
        <begin position="29"/>
        <end position="51"/>
    </location>
</feature>
<accession>A0A6J8CMG1</accession>
<keyword evidence="4" id="KW-1185">Reference proteome</keyword>
<proteinExistence type="predicted"/>
<evidence type="ECO:0000256" key="2">
    <source>
        <dbReference type="SAM" id="Phobius"/>
    </source>
</evidence>
<feature type="compositionally biased region" description="Polar residues" evidence="1">
    <location>
        <begin position="120"/>
        <end position="138"/>
    </location>
</feature>
<feature type="compositionally biased region" description="Basic and acidic residues" evidence="1">
    <location>
        <begin position="100"/>
        <end position="119"/>
    </location>
</feature>
<evidence type="ECO:0000313" key="4">
    <source>
        <dbReference type="Proteomes" id="UP000507470"/>
    </source>
</evidence>
<evidence type="ECO:0000313" key="3">
    <source>
        <dbReference type="EMBL" id="CAC5396010.1"/>
    </source>
</evidence>
<reference evidence="3 4" key="1">
    <citation type="submission" date="2020-06" db="EMBL/GenBank/DDBJ databases">
        <authorList>
            <person name="Li R."/>
            <person name="Bekaert M."/>
        </authorList>
    </citation>
    <scope>NUCLEOTIDE SEQUENCE [LARGE SCALE GENOMIC DNA]</scope>
    <source>
        <strain evidence="4">wild</strain>
    </source>
</reference>
<dbReference type="OrthoDB" id="6161683at2759"/>
<gene>
    <name evidence="3" type="ORF">MCOR_30619</name>
</gene>
<sequence>MNTTLAQINVTCLDSDGDGFPDDYDQEGAMQYIVSTVLVYSLLGVCSMLCARIKGKNRDTACTDEELGRYLKMERKVNLAAHRQKLMQHRKNMVKAILNRHEERRKQRISESEDARLTESELSNAESDTSLRSSYSETSEMESPVTKNHPYTFPDVSSRKKSTVTLKSVTFSTSTDM</sequence>
<evidence type="ECO:0000256" key="1">
    <source>
        <dbReference type="SAM" id="MobiDB-lite"/>
    </source>
</evidence>
<keyword evidence="2" id="KW-0812">Transmembrane</keyword>
<name>A0A6J8CMG1_MYTCO</name>
<feature type="region of interest" description="Disordered" evidence="1">
    <location>
        <begin position="100"/>
        <end position="163"/>
    </location>
</feature>
<protein>
    <submittedName>
        <fullName evidence="3">Uncharacterized protein</fullName>
    </submittedName>
</protein>
<keyword evidence="2" id="KW-0472">Membrane</keyword>
<keyword evidence="2" id="KW-1133">Transmembrane helix</keyword>
<organism evidence="3 4">
    <name type="scientific">Mytilus coruscus</name>
    <name type="common">Sea mussel</name>
    <dbReference type="NCBI Taxonomy" id="42192"/>
    <lineage>
        <taxon>Eukaryota</taxon>
        <taxon>Metazoa</taxon>
        <taxon>Spiralia</taxon>
        <taxon>Lophotrochozoa</taxon>
        <taxon>Mollusca</taxon>
        <taxon>Bivalvia</taxon>
        <taxon>Autobranchia</taxon>
        <taxon>Pteriomorphia</taxon>
        <taxon>Mytilida</taxon>
        <taxon>Mytiloidea</taxon>
        <taxon>Mytilidae</taxon>
        <taxon>Mytilinae</taxon>
        <taxon>Mytilus</taxon>
    </lineage>
</organism>